<dbReference type="AlphaFoldDB" id="A0A5E4QX56"/>
<keyword evidence="2" id="KW-1185">Reference proteome</keyword>
<accession>A0A5E4QX56</accession>
<evidence type="ECO:0000313" key="2">
    <source>
        <dbReference type="Proteomes" id="UP000324832"/>
    </source>
</evidence>
<protein>
    <submittedName>
        <fullName evidence="1">Uncharacterized protein</fullName>
    </submittedName>
</protein>
<name>A0A5E4QX56_9NEOP</name>
<sequence length="72" mass="7974">MKSLIFFSLALQAKILNVQRRVDSTPTPTSVTFTTNAAKNPNKELCDIPSNVDCGDRKELQEPKPTKGCPRL</sequence>
<gene>
    <name evidence="1" type="ORF">LSINAPIS_LOCUS12489</name>
</gene>
<proteinExistence type="predicted"/>
<dbReference type="Proteomes" id="UP000324832">
    <property type="component" value="Unassembled WGS sequence"/>
</dbReference>
<reference evidence="1 2" key="1">
    <citation type="submission" date="2017-07" db="EMBL/GenBank/DDBJ databases">
        <authorList>
            <person name="Talla V."/>
            <person name="Backstrom N."/>
        </authorList>
    </citation>
    <scope>NUCLEOTIDE SEQUENCE [LARGE SCALE GENOMIC DNA]</scope>
</reference>
<dbReference type="EMBL" id="FZQP02005888">
    <property type="protein sequence ID" value="VVD02225.1"/>
    <property type="molecule type" value="Genomic_DNA"/>
</dbReference>
<evidence type="ECO:0000313" key="1">
    <source>
        <dbReference type="EMBL" id="VVD02225.1"/>
    </source>
</evidence>
<organism evidence="1 2">
    <name type="scientific">Leptidea sinapis</name>
    <dbReference type="NCBI Taxonomy" id="189913"/>
    <lineage>
        <taxon>Eukaryota</taxon>
        <taxon>Metazoa</taxon>
        <taxon>Ecdysozoa</taxon>
        <taxon>Arthropoda</taxon>
        <taxon>Hexapoda</taxon>
        <taxon>Insecta</taxon>
        <taxon>Pterygota</taxon>
        <taxon>Neoptera</taxon>
        <taxon>Endopterygota</taxon>
        <taxon>Lepidoptera</taxon>
        <taxon>Glossata</taxon>
        <taxon>Ditrysia</taxon>
        <taxon>Papilionoidea</taxon>
        <taxon>Pieridae</taxon>
        <taxon>Dismorphiinae</taxon>
        <taxon>Leptidea</taxon>
    </lineage>
</organism>